<comment type="subcellular location">
    <subcellularLocation>
        <location evidence="1">Cytoplasm</location>
    </subcellularLocation>
</comment>
<feature type="binding site" evidence="14">
    <location>
        <position position="136"/>
    </location>
    <ligand>
        <name>Mg(2+)</name>
        <dbReference type="ChEBI" id="CHEBI:18420"/>
        <label>1</label>
    </ligand>
</feature>
<sequence>MTKHKYSKNEIKEIIAKENVQFLRLQFTDVFGTIKNVEVPVSQVDKVLNNKMMFDGSSIDGFVRIEESDMYLYPDLDTFMIFPWATDENGGKVARLIADIYTVDHQPFAGDPRSNLKRVLKDMQKRGFKEFNLGTEPEFFLFKMDENGEPTMKLNDHGGYFDLAPLDLGENTRREIVLEMEKMGFEVEAAHHEVAPGQHEVDFKYSDALDAADNIQTFKIIVKTIARKHGLYATFLPKPVTGINGNGMHVNMSLFNENGNIFYNESDELQLSEEAYQFMGGILEHAASFTAITNPTVNSYKRLTPGFEAPVYVAWSASNRSPMVRIPAARGNSTRLELRSVDPTANPYTAFAAILTAGLDGLDRELTPNHAVDQNIYLMDENERKRAGITNLPDTLLAALDQFEEDETMVDALGKNMANTFVAAKRVEYASYRQHVSQWEIDTYIQQY</sequence>
<keyword evidence="10 14" id="KW-0460">Magnesium</keyword>
<dbReference type="SUPFAM" id="SSF55931">
    <property type="entry name" value="Glutamine synthetase/guanido kinase"/>
    <property type="match status" value="1"/>
</dbReference>
<dbReference type="InterPro" id="IPR027303">
    <property type="entry name" value="Gln_synth_gly_rich_site"/>
</dbReference>
<feature type="binding site" evidence="14">
    <location>
        <position position="200"/>
    </location>
    <ligand>
        <name>Mg(2+)</name>
        <dbReference type="ChEBI" id="CHEBI:18420"/>
        <label>1</label>
    </ligand>
</feature>
<feature type="binding site" evidence="12">
    <location>
        <begin position="244"/>
        <end position="245"/>
    </location>
    <ligand>
        <name>L-glutamate</name>
        <dbReference type="ChEBI" id="CHEBI:29985"/>
    </ligand>
</feature>
<dbReference type="InterPro" id="IPR008147">
    <property type="entry name" value="Gln_synt_N"/>
</dbReference>
<evidence type="ECO:0000256" key="14">
    <source>
        <dbReference type="PIRSR" id="PIRSR604809-3"/>
    </source>
</evidence>
<evidence type="ECO:0000256" key="10">
    <source>
        <dbReference type="ARBA" id="ARBA00022842"/>
    </source>
</evidence>
<dbReference type="FunFam" id="3.30.590.10:FF:000003">
    <property type="entry name" value="Glutamine synthetase 2"/>
    <property type="match status" value="1"/>
</dbReference>
<evidence type="ECO:0000256" key="12">
    <source>
        <dbReference type="PIRSR" id="PIRSR604809-1"/>
    </source>
</evidence>
<feature type="binding site" evidence="12">
    <location>
        <position position="339"/>
    </location>
    <ligand>
        <name>L-glutamate</name>
        <dbReference type="ChEBI" id="CHEBI:29985"/>
    </ligand>
</feature>
<dbReference type="NCBIfam" id="TIGR00653">
    <property type="entry name" value="GlnA"/>
    <property type="match status" value="1"/>
</dbReference>
<evidence type="ECO:0000256" key="5">
    <source>
        <dbReference type="ARBA" id="ARBA00022490"/>
    </source>
</evidence>
<accession>A0A7H1MMG0</accession>
<keyword evidence="15" id="KW-0597">Phosphoprotein</keyword>
<evidence type="ECO:0000256" key="1">
    <source>
        <dbReference type="ARBA" id="ARBA00004496"/>
    </source>
</evidence>
<evidence type="ECO:0000256" key="17">
    <source>
        <dbReference type="RuleBase" id="RU000384"/>
    </source>
</evidence>
<dbReference type="InterPro" id="IPR004809">
    <property type="entry name" value="Gln_synth_I"/>
</dbReference>
<evidence type="ECO:0000256" key="4">
    <source>
        <dbReference type="ARBA" id="ARBA00021364"/>
    </source>
</evidence>
<feature type="binding site" evidence="14">
    <location>
        <position position="193"/>
    </location>
    <ligand>
        <name>Mg(2+)</name>
        <dbReference type="ChEBI" id="CHEBI:18420"/>
        <label>1</label>
    </ligand>
</feature>
<feature type="binding site" evidence="13">
    <location>
        <position position="320"/>
    </location>
    <ligand>
        <name>ATP</name>
        <dbReference type="ChEBI" id="CHEBI:30616"/>
    </ligand>
</feature>
<dbReference type="Pfam" id="PF03951">
    <property type="entry name" value="Gln-synt_N"/>
    <property type="match status" value="1"/>
</dbReference>
<feature type="binding site" evidence="14">
    <location>
        <position position="138"/>
    </location>
    <ligand>
        <name>Mg(2+)</name>
        <dbReference type="ChEBI" id="CHEBI:18420"/>
        <label>1</label>
    </ligand>
</feature>
<feature type="binding site" evidence="13">
    <location>
        <begin position="203"/>
        <end position="205"/>
    </location>
    <ligand>
        <name>ATP</name>
        <dbReference type="ChEBI" id="CHEBI:30616"/>
    </ligand>
</feature>
<dbReference type="SMART" id="SM01230">
    <property type="entry name" value="Gln-synt_C"/>
    <property type="match status" value="1"/>
</dbReference>
<dbReference type="EC" id="6.3.1.2" evidence="3 18"/>
<evidence type="ECO:0000256" key="6">
    <source>
        <dbReference type="ARBA" id="ARBA00022598"/>
    </source>
</evidence>
<comment type="catalytic activity">
    <reaction evidence="11 18">
        <text>L-glutamate + NH4(+) + ATP = L-glutamine + ADP + phosphate + H(+)</text>
        <dbReference type="Rhea" id="RHEA:16169"/>
        <dbReference type="ChEBI" id="CHEBI:15378"/>
        <dbReference type="ChEBI" id="CHEBI:28938"/>
        <dbReference type="ChEBI" id="CHEBI:29985"/>
        <dbReference type="ChEBI" id="CHEBI:30616"/>
        <dbReference type="ChEBI" id="CHEBI:43474"/>
        <dbReference type="ChEBI" id="CHEBI:58359"/>
        <dbReference type="ChEBI" id="CHEBI:456216"/>
        <dbReference type="EC" id="6.3.1.2"/>
    </reaction>
</comment>
<dbReference type="AlphaFoldDB" id="A0A7H1MMG0"/>
<keyword evidence="20" id="KW-1185">Reference proteome</keyword>
<feature type="modified residue" description="O-AMP-tyrosine" evidence="15">
    <location>
        <position position="377"/>
    </location>
</feature>
<evidence type="ECO:0000256" key="15">
    <source>
        <dbReference type="PIRSR" id="PIRSR604809-50"/>
    </source>
</evidence>
<name>A0A7H1MMG0_9LACO</name>
<dbReference type="InterPro" id="IPR027302">
    <property type="entry name" value="Gln_synth_N_conserv_site"/>
</dbReference>
<dbReference type="PANTHER" id="PTHR43407:SF1">
    <property type="entry name" value="LENGSIN"/>
    <property type="match status" value="1"/>
</dbReference>
<dbReference type="SUPFAM" id="SSF54368">
    <property type="entry name" value="Glutamine synthetase, N-terminal domain"/>
    <property type="match status" value="1"/>
</dbReference>
<feature type="binding site" evidence="14">
    <location>
        <position position="337"/>
    </location>
    <ligand>
        <name>Mg(2+)</name>
        <dbReference type="ChEBI" id="CHEBI:18420"/>
        <label>1</label>
    </ligand>
</feature>
<evidence type="ECO:0000256" key="7">
    <source>
        <dbReference type="ARBA" id="ARBA00022723"/>
    </source>
</evidence>
<feature type="binding site" evidence="12">
    <location>
        <position position="302"/>
    </location>
    <ligand>
        <name>L-glutamate</name>
        <dbReference type="ChEBI" id="CHEBI:29985"/>
    </ligand>
</feature>
<evidence type="ECO:0000313" key="19">
    <source>
        <dbReference type="EMBL" id="QNT64646.1"/>
    </source>
</evidence>
<dbReference type="Proteomes" id="UP000516446">
    <property type="component" value="Chromosome"/>
</dbReference>
<dbReference type="InterPro" id="IPR014746">
    <property type="entry name" value="Gln_synth/guanido_kin_cat_dom"/>
</dbReference>
<dbReference type="InterPro" id="IPR008146">
    <property type="entry name" value="Gln_synth_cat_dom"/>
</dbReference>
<evidence type="ECO:0000313" key="20">
    <source>
        <dbReference type="Proteomes" id="UP000516446"/>
    </source>
</evidence>
<reference evidence="19 20" key="1">
    <citation type="submission" date="2019-08" db="EMBL/GenBank/DDBJ databases">
        <authorList>
            <person name="Chang H.C."/>
            <person name="Mun S.Y."/>
        </authorList>
    </citation>
    <scope>NUCLEOTIDE SEQUENCE [LARGE SCALE GENOMIC DNA]</scope>
    <source>
        <strain evidence="19 20">SK</strain>
    </source>
</reference>
<dbReference type="GO" id="GO:0005737">
    <property type="term" value="C:cytoplasm"/>
    <property type="evidence" value="ECO:0007669"/>
    <property type="project" value="UniProtKB-SubCell"/>
</dbReference>
<dbReference type="EMBL" id="CP043431">
    <property type="protein sequence ID" value="QNT64646.1"/>
    <property type="molecule type" value="Genomic_DNA"/>
</dbReference>
<dbReference type="PROSITE" id="PS51987">
    <property type="entry name" value="GS_CATALYTIC"/>
    <property type="match status" value="1"/>
</dbReference>
<dbReference type="Gene3D" id="3.30.590.10">
    <property type="entry name" value="Glutamine synthetase/guanido kinase, catalytic domain"/>
    <property type="match status" value="1"/>
</dbReference>
<feature type="binding site" evidence="13">
    <location>
        <position position="188"/>
    </location>
    <ligand>
        <name>ATP</name>
        <dbReference type="ChEBI" id="CHEBI:30616"/>
    </ligand>
</feature>
<dbReference type="Pfam" id="PF00120">
    <property type="entry name" value="Gln-synt_C"/>
    <property type="match status" value="1"/>
</dbReference>
<dbReference type="GO" id="GO:0016020">
    <property type="term" value="C:membrane"/>
    <property type="evidence" value="ECO:0007669"/>
    <property type="project" value="TreeGrafter"/>
</dbReference>
<feature type="binding site" evidence="12">
    <location>
        <position position="308"/>
    </location>
    <ligand>
        <name>L-glutamate</name>
        <dbReference type="ChEBI" id="CHEBI:29985"/>
    </ligand>
</feature>
<comment type="cofactor">
    <cofactor evidence="14">
        <name>Mg(2+)</name>
        <dbReference type="ChEBI" id="CHEBI:18420"/>
    </cofactor>
    <text evidence="14">Binds 2 Mg(2+) ions per subunit.</text>
</comment>
<dbReference type="GO" id="GO:0006542">
    <property type="term" value="P:glutamine biosynthetic process"/>
    <property type="evidence" value="ECO:0007669"/>
    <property type="project" value="InterPro"/>
</dbReference>
<keyword evidence="5" id="KW-0963">Cytoplasm</keyword>
<dbReference type="GO" id="GO:0004356">
    <property type="term" value="F:glutamine synthetase activity"/>
    <property type="evidence" value="ECO:0007669"/>
    <property type="project" value="UniProtKB-EC"/>
</dbReference>
<keyword evidence="7 14" id="KW-0479">Metal-binding</keyword>
<evidence type="ECO:0000256" key="16">
    <source>
        <dbReference type="PROSITE-ProRule" id="PRU01330"/>
    </source>
</evidence>
<evidence type="ECO:0000256" key="2">
    <source>
        <dbReference type="ARBA" id="ARBA00009897"/>
    </source>
</evidence>
<evidence type="ECO:0000256" key="3">
    <source>
        <dbReference type="ARBA" id="ARBA00012937"/>
    </source>
</evidence>
<dbReference type="Gene3D" id="3.10.20.70">
    <property type="entry name" value="Glutamine synthetase, N-terminal domain"/>
    <property type="match status" value="1"/>
</dbReference>
<dbReference type="PROSITE" id="PS51986">
    <property type="entry name" value="GS_BETA_GRASP"/>
    <property type="match status" value="1"/>
</dbReference>
<evidence type="ECO:0000256" key="13">
    <source>
        <dbReference type="PIRSR" id="PIRSR604809-2"/>
    </source>
</evidence>
<dbReference type="PROSITE" id="PS00180">
    <property type="entry name" value="GLNA_1"/>
    <property type="match status" value="1"/>
</dbReference>
<dbReference type="PANTHER" id="PTHR43407">
    <property type="entry name" value="GLUTAMINE SYNTHETASE"/>
    <property type="match status" value="1"/>
</dbReference>
<keyword evidence="6 18" id="KW-0436">Ligase</keyword>
<protein>
    <recommendedName>
        <fullName evidence="4 18">Glutamine synthetase</fullName>
        <ecNumber evidence="3 18">6.3.1.2</ecNumber>
    </recommendedName>
</protein>
<organism evidence="19 20">
    <name type="scientific">Weissella koreensis</name>
    <dbReference type="NCBI Taxonomy" id="165096"/>
    <lineage>
        <taxon>Bacteria</taxon>
        <taxon>Bacillati</taxon>
        <taxon>Bacillota</taxon>
        <taxon>Bacilli</taxon>
        <taxon>Lactobacillales</taxon>
        <taxon>Lactobacillaceae</taxon>
        <taxon>Weissella</taxon>
    </lineage>
</organism>
<proteinExistence type="inferred from homology"/>
<keyword evidence="9 13" id="KW-0067">ATP-binding</keyword>
<evidence type="ECO:0000256" key="9">
    <source>
        <dbReference type="ARBA" id="ARBA00022840"/>
    </source>
</evidence>
<dbReference type="RefSeq" id="WP_006844983.1">
    <property type="nucleotide sequence ID" value="NZ_CP026847.1"/>
</dbReference>
<comment type="similarity">
    <text evidence="2 16 17">Belongs to the glutamine synthetase family.</text>
</comment>
<feature type="binding site" evidence="14">
    <location>
        <position position="249"/>
    </location>
    <ligand>
        <name>Mg(2+)</name>
        <dbReference type="ChEBI" id="CHEBI:18420"/>
        <label>1</label>
    </ligand>
</feature>
<feature type="binding site" evidence="12">
    <location>
        <position position="320"/>
    </location>
    <ligand>
        <name>L-glutamate</name>
        <dbReference type="ChEBI" id="CHEBI:29985"/>
    </ligand>
</feature>
<evidence type="ECO:0000256" key="11">
    <source>
        <dbReference type="ARBA" id="ARBA00049436"/>
    </source>
</evidence>
<evidence type="ECO:0000256" key="18">
    <source>
        <dbReference type="RuleBase" id="RU004356"/>
    </source>
</evidence>
<dbReference type="FunFam" id="3.10.20.70:FF:000005">
    <property type="entry name" value="Glutamine synthetase"/>
    <property type="match status" value="1"/>
</dbReference>
<dbReference type="GO" id="GO:0046872">
    <property type="term" value="F:metal ion binding"/>
    <property type="evidence" value="ECO:0007669"/>
    <property type="project" value="UniProtKB-KW"/>
</dbReference>
<dbReference type="GO" id="GO:0005524">
    <property type="term" value="F:ATP binding"/>
    <property type="evidence" value="ECO:0007669"/>
    <property type="project" value="UniProtKB-KW"/>
</dbReference>
<gene>
    <name evidence="19" type="primary">glnA</name>
    <name evidence="19" type="ORF">FY536_04945</name>
</gene>
<dbReference type="PROSITE" id="PS00181">
    <property type="entry name" value="GLNA_ATP"/>
    <property type="match status" value="1"/>
</dbReference>
<evidence type="ECO:0000256" key="8">
    <source>
        <dbReference type="ARBA" id="ARBA00022741"/>
    </source>
</evidence>
<dbReference type="InterPro" id="IPR036651">
    <property type="entry name" value="Gln_synt_N_sf"/>
</dbReference>
<keyword evidence="8 13" id="KW-0547">Nucleotide-binding</keyword>